<feature type="transmembrane region" description="Helical" evidence="5">
    <location>
        <begin position="161"/>
        <end position="183"/>
    </location>
</feature>
<feature type="domain" description="Ketoreductase" evidence="6">
    <location>
        <begin position="196"/>
        <end position="383"/>
    </location>
</feature>
<proteinExistence type="inferred from homology"/>
<keyword evidence="5" id="KW-0472">Membrane</keyword>
<dbReference type="PANTHER" id="PTHR44196:SF1">
    <property type="entry name" value="DEHYDROGENASE_REDUCTASE SDR FAMILY MEMBER 7B"/>
    <property type="match status" value="1"/>
</dbReference>
<dbReference type="GO" id="GO:0006629">
    <property type="term" value="P:lipid metabolic process"/>
    <property type="evidence" value="ECO:0007669"/>
    <property type="project" value="UniProtKB-ARBA"/>
</dbReference>
<dbReference type="InterPro" id="IPR057326">
    <property type="entry name" value="KR_dom"/>
</dbReference>
<dbReference type="Pfam" id="PF00106">
    <property type="entry name" value="adh_short"/>
    <property type="match status" value="1"/>
</dbReference>
<keyword evidence="5" id="KW-0812">Transmembrane</keyword>
<reference evidence="7" key="1">
    <citation type="submission" date="2021-02" db="EMBL/GenBank/DDBJ databases">
        <authorList>
            <person name="Nowell W R."/>
        </authorList>
    </citation>
    <scope>NUCLEOTIDE SEQUENCE</scope>
</reference>
<evidence type="ECO:0000313" key="8">
    <source>
        <dbReference type="Proteomes" id="UP000663889"/>
    </source>
</evidence>
<keyword evidence="2" id="KW-0560">Oxidoreductase</keyword>
<evidence type="ECO:0000256" key="2">
    <source>
        <dbReference type="ARBA" id="ARBA00023002"/>
    </source>
</evidence>
<evidence type="ECO:0000256" key="5">
    <source>
        <dbReference type="SAM" id="Phobius"/>
    </source>
</evidence>
<protein>
    <recommendedName>
        <fullName evidence="6">Ketoreductase domain-containing protein</fullName>
    </recommendedName>
</protein>
<accession>A0A813XJU5</accession>
<evidence type="ECO:0000256" key="1">
    <source>
        <dbReference type="ARBA" id="ARBA00006484"/>
    </source>
</evidence>
<sequence>MNGSPSSNMSEDDTKLMSEFDLSESSELPPTSITHSSIVLSIAILSVVVIIFLIVLCKLVRCLCFQQNPNNHDQTERISSVIQSDISTIHWYPQHHRSQIKHSLSCDHINDGNRYTCTTKDGFLSPPLPSYNRCHSNEVNSLDANITRSSIQINQQTMNEFLNIFFQIILYFGIIAIIAYFIYPLHNNIENYFKNNVVWITGASSGIGRALAKELIRLSPSTRLVLSARREDELHSLVAELPVNPDQCLVLPLDLETHEYGFQSKVDIVLDRFNQIDVLINNAGISQRSLIKETKYAVDTRLISINFLGTITLTKAVLSHFIQRQKGHFVVVTSVAGYAATSLRSSYAASKHALHAFFDALRLEHTKDHIDVTIVCPGFVKTNISINALEGSGQLHNKMDPKTEKGTDPTVCAYDILHGIAARKHEIYVGHLASIVIYLRRLCPQLLYRIFLRTEAS</sequence>
<dbReference type="InterPro" id="IPR020904">
    <property type="entry name" value="Sc_DH/Rdtase_CS"/>
</dbReference>
<dbReference type="PROSITE" id="PS00061">
    <property type="entry name" value="ADH_SHORT"/>
    <property type="match status" value="1"/>
</dbReference>
<dbReference type="InterPro" id="IPR002347">
    <property type="entry name" value="SDR_fam"/>
</dbReference>
<name>A0A813XJU5_9BILA</name>
<organism evidence="7 8">
    <name type="scientific">Rotaria sordida</name>
    <dbReference type="NCBI Taxonomy" id="392033"/>
    <lineage>
        <taxon>Eukaryota</taxon>
        <taxon>Metazoa</taxon>
        <taxon>Spiralia</taxon>
        <taxon>Gnathifera</taxon>
        <taxon>Rotifera</taxon>
        <taxon>Eurotatoria</taxon>
        <taxon>Bdelloidea</taxon>
        <taxon>Philodinida</taxon>
        <taxon>Philodinidae</taxon>
        <taxon>Rotaria</taxon>
    </lineage>
</organism>
<dbReference type="PRINTS" id="PR00080">
    <property type="entry name" value="SDRFAMILY"/>
</dbReference>
<dbReference type="Proteomes" id="UP000663889">
    <property type="component" value="Unassembled WGS sequence"/>
</dbReference>
<dbReference type="GO" id="GO:0016491">
    <property type="term" value="F:oxidoreductase activity"/>
    <property type="evidence" value="ECO:0007669"/>
    <property type="project" value="UniProtKB-KW"/>
</dbReference>
<comment type="caution">
    <text evidence="7">The sequence shown here is derived from an EMBL/GenBank/DDBJ whole genome shotgun (WGS) entry which is preliminary data.</text>
</comment>
<keyword evidence="5" id="KW-1133">Transmembrane helix</keyword>
<comment type="similarity">
    <text evidence="1 4">Belongs to the short-chain dehydrogenases/reductases (SDR) family.</text>
</comment>
<dbReference type="NCBIfam" id="NF004825">
    <property type="entry name" value="PRK06181.1"/>
    <property type="match status" value="1"/>
</dbReference>
<dbReference type="AlphaFoldDB" id="A0A813XJU5"/>
<dbReference type="GO" id="GO:0016020">
    <property type="term" value="C:membrane"/>
    <property type="evidence" value="ECO:0007669"/>
    <property type="project" value="TreeGrafter"/>
</dbReference>
<comment type="function">
    <text evidence="3">Putative oxidoreductase.</text>
</comment>
<evidence type="ECO:0000256" key="3">
    <source>
        <dbReference type="ARBA" id="ARBA00037096"/>
    </source>
</evidence>
<evidence type="ECO:0000313" key="7">
    <source>
        <dbReference type="EMBL" id="CAF0871631.1"/>
    </source>
</evidence>
<dbReference type="SUPFAM" id="SSF51735">
    <property type="entry name" value="NAD(P)-binding Rossmann-fold domains"/>
    <property type="match status" value="1"/>
</dbReference>
<evidence type="ECO:0000259" key="6">
    <source>
        <dbReference type="SMART" id="SM00822"/>
    </source>
</evidence>
<dbReference type="Gene3D" id="3.40.50.720">
    <property type="entry name" value="NAD(P)-binding Rossmann-like Domain"/>
    <property type="match status" value="1"/>
</dbReference>
<gene>
    <name evidence="7" type="ORF">SEV965_LOCUS4146</name>
</gene>
<dbReference type="SMART" id="SM00822">
    <property type="entry name" value="PKS_KR"/>
    <property type="match status" value="1"/>
</dbReference>
<dbReference type="PRINTS" id="PR00081">
    <property type="entry name" value="GDHRDH"/>
</dbReference>
<evidence type="ECO:0000256" key="4">
    <source>
        <dbReference type="RuleBase" id="RU000363"/>
    </source>
</evidence>
<dbReference type="PANTHER" id="PTHR44196">
    <property type="entry name" value="DEHYDROGENASE/REDUCTASE SDR FAMILY MEMBER 7B"/>
    <property type="match status" value="1"/>
</dbReference>
<dbReference type="EMBL" id="CAJNOU010000115">
    <property type="protein sequence ID" value="CAF0871631.1"/>
    <property type="molecule type" value="Genomic_DNA"/>
</dbReference>
<dbReference type="InterPro" id="IPR036291">
    <property type="entry name" value="NAD(P)-bd_dom_sf"/>
</dbReference>
<feature type="transmembrane region" description="Helical" evidence="5">
    <location>
        <begin position="38"/>
        <end position="60"/>
    </location>
</feature>